<comment type="caution">
    <text evidence="2">The sequence shown here is derived from an EMBL/GenBank/DDBJ whole genome shotgun (WGS) entry which is preliminary data.</text>
</comment>
<name>A0A815BWJ5_9BILA</name>
<proteinExistence type="predicted"/>
<protein>
    <submittedName>
        <fullName evidence="2">Uncharacterized protein</fullName>
    </submittedName>
</protein>
<evidence type="ECO:0000313" key="3">
    <source>
        <dbReference type="EMBL" id="CAF4072760.1"/>
    </source>
</evidence>
<evidence type="ECO:0000313" key="2">
    <source>
        <dbReference type="EMBL" id="CAF1279048.1"/>
    </source>
</evidence>
<dbReference type="EMBL" id="CAJOBC010026940">
    <property type="protein sequence ID" value="CAF4072760.1"/>
    <property type="molecule type" value="Genomic_DNA"/>
</dbReference>
<accession>A0A815BWJ5</accession>
<evidence type="ECO:0000256" key="1">
    <source>
        <dbReference type="SAM" id="SignalP"/>
    </source>
</evidence>
<organism evidence="2 4">
    <name type="scientific">Didymodactylos carnosus</name>
    <dbReference type="NCBI Taxonomy" id="1234261"/>
    <lineage>
        <taxon>Eukaryota</taxon>
        <taxon>Metazoa</taxon>
        <taxon>Spiralia</taxon>
        <taxon>Gnathifera</taxon>
        <taxon>Rotifera</taxon>
        <taxon>Eurotatoria</taxon>
        <taxon>Bdelloidea</taxon>
        <taxon>Philodinida</taxon>
        <taxon>Philodinidae</taxon>
        <taxon>Didymodactylos</taxon>
    </lineage>
</organism>
<dbReference type="Proteomes" id="UP000681722">
    <property type="component" value="Unassembled WGS sequence"/>
</dbReference>
<feature type="chain" id="PRO_5036226989" evidence="1">
    <location>
        <begin position="20"/>
        <end position="73"/>
    </location>
</feature>
<dbReference type="EMBL" id="CAJNOQ010011529">
    <property type="protein sequence ID" value="CAF1279048.1"/>
    <property type="molecule type" value="Genomic_DNA"/>
</dbReference>
<sequence length="73" mass="7967">MRIITVAMFILMISLTVLSLPTGERDTLSSLAKPCTVACGLYCQWGYAGCCHCKPNPFGNLLNLEGLTFPKDQ</sequence>
<reference evidence="2" key="1">
    <citation type="submission" date="2021-02" db="EMBL/GenBank/DDBJ databases">
        <authorList>
            <person name="Nowell W R."/>
        </authorList>
    </citation>
    <scope>NUCLEOTIDE SEQUENCE</scope>
</reference>
<dbReference type="Proteomes" id="UP000663829">
    <property type="component" value="Unassembled WGS sequence"/>
</dbReference>
<keyword evidence="1" id="KW-0732">Signal</keyword>
<dbReference type="AlphaFoldDB" id="A0A815BWJ5"/>
<gene>
    <name evidence="2" type="ORF">GPM918_LOCUS27463</name>
    <name evidence="3" type="ORF">SRO942_LOCUS27792</name>
</gene>
<evidence type="ECO:0000313" key="4">
    <source>
        <dbReference type="Proteomes" id="UP000663829"/>
    </source>
</evidence>
<keyword evidence="4" id="KW-1185">Reference proteome</keyword>
<feature type="signal peptide" evidence="1">
    <location>
        <begin position="1"/>
        <end position="19"/>
    </location>
</feature>